<gene>
    <name evidence="7" type="ORF">IAA08_08575</name>
</gene>
<accession>A0A9D2IGA3</accession>
<organism evidence="7 8">
    <name type="scientific">Candidatus Eubacterium avistercoris</name>
    <dbReference type="NCBI Taxonomy" id="2838567"/>
    <lineage>
        <taxon>Bacteria</taxon>
        <taxon>Bacillati</taxon>
        <taxon>Bacillota</taxon>
        <taxon>Clostridia</taxon>
        <taxon>Eubacteriales</taxon>
        <taxon>Eubacteriaceae</taxon>
        <taxon>Eubacterium</taxon>
    </lineage>
</organism>
<evidence type="ECO:0000256" key="5">
    <source>
        <dbReference type="ARBA" id="ARBA00049660"/>
    </source>
</evidence>
<keyword evidence="4 6" id="KW-0472">Membrane</keyword>
<dbReference type="Gene3D" id="1.20.1080.10">
    <property type="entry name" value="Glycerol uptake facilitator protein"/>
    <property type="match status" value="1"/>
</dbReference>
<comment type="similarity">
    <text evidence="5">Belongs to the FNT transporter (TC 1.A.16) family.</text>
</comment>
<feature type="transmembrane region" description="Helical" evidence="6">
    <location>
        <begin position="69"/>
        <end position="91"/>
    </location>
</feature>
<dbReference type="InterPro" id="IPR024002">
    <property type="entry name" value="For/NO2_transpt_CS"/>
</dbReference>
<feature type="transmembrane region" description="Helical" evidence="6">
    <location>
        <begin position="26"/>
        <end position="49"/>
    </location>
</feature>
<sequence>MFSPAEVARNYIGIGKGKAALPISKMILLGILAGAFIAFGGVASTTVGVSVEAASLGKFLGACVFPGGLTMVLLSGSELFTGNCLMTIPLLEREIKFGGMIKNWVFVYIGNFIGAMIVGAIVIFGHQASLFSNGMAASVISTAVTKCTMPFGDALLKGIACNFLVCIAVWIAFAAKDVVGKIVGLFFPIMLFVLCGFEHSVANMYFISAGLFAKSNAAYLQAAADAGIDTSALTWGSFFGKNLLPVTIGNIIGGAICVGCVYWFVYVRKNKKEQ</sequence>
<reference evidence="7" key="1">
    <citation type="journal article" date="2021" name="PeerJ">
        <title>Extensive microbial diversity within the chicken gut microbiome revealed by metagenomics and culture.</title>
        <authorList>
            <person name="Gilroy R."/>
            <person name="Ravi A."/>
            <person name="Getino M."/>
            <person name="Pursley I."/>
            <person name="Horton D.L."/>
            <person name="Alikhan N.F."/>
            <person name="Baker D."/>
            <person name="Gharbi K."/>
            <person name="Hall N."/>
            <person name="Watson M."/>
            <person name="Adriaenssens E.M."/>
            <person name="Foster-Nyarko E."/>
            <person name="Jarju S."/>
            <person name="Secka A."/>
            <person name="Antonio M."/>
            <person name="Oren A."/>
            <person name="Chaudhuri R.R."/>
            <person name="La Ragione R."/>
            <person name="Hildebrand F."/>
            <person name="Pallen M.J."/>
        </authorList>
    </citation>
    <scope>NUCLEOTIDE SEQUENCE</scope>
    <source>
        <strain evidence="7">CHK192-9172</strain>
    </source>
</reference>
<evidence type="ECO:0000256" key="3">
    <source>
        <dbReference type="ARBA" id="ARBA00022989"/>
    </source>
</evidence>
<evidence type="ECO:0000256" key="1">
    <source>
        <dbReference type="ARBA" id="ARBA00004141"/>
    </source>
</evidence>
<evidence type="ECO:0000256" key="2">
    <source>
        <dbReference type="ARBA" id="ARBA00022692"/>
    </source>
</evidence>
<reference evidence="7" key="2">
    <citation type="submission" date="2021-04" db="EMBL/GenBank/DDBJ databases">
        <authorList>
            <person name="Gilroy R."/>
        </authorList>
    </citation>
    <scope>NUCLEOTIDE SEQUENCE</scope>
    <source>
        <strain evidence="7">CHK192-9172</strain>
    </source>
</reference>
<dbReference type="InterPro" id="IPR023271">
    <property type="entry name" value="Aquaporin-like"/>
</dbReference>
<dbReference type="Pfam" id="PF01226">
    <property type="entry name" value="Form_Nir_trans"/>
    <property type="match status" value="1"/>
</dbReference>
<dbReference type="EMBL" id="DXCH01000236">
    <property type="protein sequence ID" value="HIZ07975.1"/>
    <property type="molecule type" value="Genomic_DNA"/>
</dbReference>
<dbReference type="InterPro" id="IPR000292">
    <property type="entry name" value="For/NO2_transpt"/>
</dbReference>
<proteinExistence type="inferred from homology"/>
<dbReference type="PROSITE" id="PS01005">
    <property type="entry name" value="FORMATE_NITRITE_TP_1"/>
    <property type="match status" value="1"/>
</dbReference>
<dbReference type="GO" id="GO:0015499">
    <property type="term" value="F:formate transmembrane transporter activity"/>
    <property type="evidence" value="ECO:0007669"/>
    <property type="project" value="TreeGrafter"/>
</dbReference>
<feature type="transmembrane region" description="Helical" evidence="6">
    <location>
        <begin position="243"/>
        <end position="265"/>
    </location>
</feature>
<keyword evidence="3 6" id="KW-1133">Transmembrane helix</keyword>
<evidence type="ECO:0000313" key="8">
    <source>
        <dbReference type="Proteomes" id="UP000824024"/>
    </source>
</evidence>
<comment type="caution">
    <text evidence="7">The sequence shown here is derived from an EMBL/GenBank/DDBJ whole genome shotgun (WGS) entry which is preliminary data.</text>
</comment>
<evidence type="ECO:0000256" key="6">
    <source>
        <dbReference type="SAM" id="Phobius"/>
    </source>
</evidence>
<dbReference type="GO" id="GO:0005886">
    <property type="term" value="C:plasma membrane"/>
    <property type="evidence" value="ECO:0007669"/>
    <property type="project" value="TreeGrafter"/>
</dbReference>
<dbReference type="PANTHER" id="PTHR30520:SF6">
    <property type="entry name" value="FORMATE_NITRATE FAMILY TRANSPORTER (EUROFUNG)"/>
    <property type="match status" value="1"/>
</dbReference>
<feature type="transmembrane region" description="Helical" evidence="6">
    <location>
        <begin position="185"/>
        <end position="207"/>
    </location>
</feature>
<comment type="subcellular location">
    <subcellularLocation>
        <location evidence="1">Membrane</location>
        <topology evidence="1">Multi-pass membrane protein</topology>
    </subcellularLocation>
</comment>
<dbReference type="Proteomes" id="UP000824024">
    <property type="component" value="Unassembled WGS sequence"/>
</dbReference>
<dbReference type="AlphaFoldDB" id="A0A9D2IGA3"/>
<protein>
    <submittedName>
        <fullName evidence="7">Formate/nitrite transporter family protein</fullName>
    </submittedName>
</protein>
<name>A0A9D2IGA3_9FIRM</name>
<evidence type="ECO:0000313" key="7">
    <source>
        <dbReference type="EMBL" id="HIZ07975.1"/>
    </source>
</evidence>
<feature type="transmembrane region" description="Helical" evidence="6">
    <location>
        <begin position="154"/>
        <end position="173"/>
    </location>
</feature>
<evidence type="ECO:0000256" key="4">
    <source>
        <dbReference type="ARBA" id="ARBA00023136"/>
    </source>
</evidence>
<dbReference type="PANTHER" id="PTHR30520">
    <property type="entry name" value="FORMATE TRANSPORTER-RELATED"/>
    <property type="match status" value="1"/>
</dbReference>
<keyword evidence="2 6" id="KW-0812">Transmembrane</keyword>
<feature type="transmembrane region" description="Helical" evidence="6">
    <location>
        <begin position="103"/>
        <end position="125"/>
    </location>
</feature>